<keyword evidence="3" id="KW-1185">Reference proteome</keyword>
<gene>
    <name evidence="4" type="primary">LOC127748885</name>
</gene>
<sequence>MSDDLFSDPDEPAGPFLLTPLEFSGVSGASSSPGQRSRPLTQQEQTPQPSKSATPQETTPKLYQCPTCKKKTTYKLFRNFKKHMLDKHNIAVTDDADVRTEPTEPSVSAPAPAPAPQASSGPTQTKTFVCCECHAELQTKRGFLNHRASHRIKEANKRMPKASVFLEEALMPAMEKVIEEILAEPAYCDRKAIILQEFNNKKDTPEWKAFVEEISNKICSFVLDDKQKKLLPMNQYEIAQTKLNAYLANTNLELREKFLAICVNADNFFINRLIFRMATKLLCHIQIWVIKKMSTTGTAPPAEHSHEMSDMEEKNFSVDLGSFLRRRFIKYRGKKDDYCACIKETFVDGEHPISKFDFLNEKNWFSGGEKCIVPSIRALEFFKAVEFMIRSPMEINSTQDIIEVIFERSHLLDHWFYLTNAYISEKDSLLFMTELVQHYYKMSLQNEEKRRNREEEQAIQANATAIRTHLNHNFAEREEGSESVE</sequence>
<dbReference type="SMART" id="SM00355">
    <property type="entry name" value="ZnF_C2H2"/>
    <property type="match status" value="2"/>
</dbReference>
<protein>
    <submittedName>
        <fullName evidence="4">Uncharacterized protein LOC127748885</fullName>
    </submittedName>
</protein>
<dbReference type="Gene3D" id="3.30.160.60">
    <property type="entry name" value="Classic Zinc Finger"/>
    <property type="match status" value="1"/>
</dbReference>
<proteinExistence type="predicted"/>
<evidence type="ECO:0000256" key="1">
    <source>
        <dbReference type="SAM" id="MobiDB-lite"/>
    </source>
</evidence>
<dbReference type="RefSeq" id="XP_052120252.1">
    <property type="nucleotide sequence ID" value="XM_052264292.1"/>
</dbReference>
<dbReference type="GeneID" id="127748885"/>
<feature type="compositionally biased region" description="Low complexity" evidence="1">
    <location>
        <begin position="105"/>
        <end position="120"/>
    </location>
</feature>
<dbReference type="Proteomes" id="UP000504606">
    <property type="component" value="Unplaced"/>
</dbReference>
<evidence type="ECO:0000313" key="3">
    <source>
        <dbReference type="Proteomes" id="UP000504606"/>
    </source>
</evidence>
<evidence type="ECO:0000313" key="4">
    <source>
        <dbReference type="RefSeq" id="XP_052120252.1"/>
    </source>
</evidence>
<dbReference type="AlphaFoldDB" id="A0A9C6TZY1"/>
<evidence type="ECO:0000259" key="2">
    <source>
        <dbReference type="PROSITE" id="PS00028"/>
    </source>
</evidence>
<dbReference type="OrthoDB" id="10558461at2759"/>
<dbReference type="PROSITE" id="PS00028">
    <property type="entry name" value="ZINC_FINGER_C2H2_1"/>
    <property type="match status" value="1"/>
</dbReference>
<feature type="domain" description="C2H2-type" evidence="2">
    <location>
        <begin position="130"/>
        <end position="150"/>
    </location>
</feature>
<reference evidence="4" key="1">
    <citation type="submission" date="2025-08" db="UniProtKB">
        <authorList>
            <consortium name="RefSeq"/>
        </authorList>
    </citation>
    <scope>IDENTIFICATION</scope>
    <source>
        <tissue evidence="4">Whole organism</tissue>
    </source>
</reference>
<feature type="region of interest" description="Disordered" evidence="1">
    <location>
        <begin position="93"/>
        <end position="123"/>
    </location>
</feature>
<feature type="compositionally biased region" description="Polar residues" evidence="1">
    <location>
        <begin position="27"/>
        <end position="61"/>
    </location>
</feature>
<organism evidence="3 4">
    <name type="scientific">Frankliniella occidentalis</name>
    <name type="common">Western flower thrips</name>
    <name type="synonym">Euthrips occidentalis</name>
    <dbReference type="NCBI Taxonomy" id="133901"/>
    <lineage>
        <taxon>Eukaryota</taxon>
        <taxon>Metazoa</taxon>
        <taxon>Ecdysozoa</taxon>
        <taxon>Arthropoda</taxon>
        <taxon>Hexapoda</taxon>
        <taxon>Insecta</taxon>
        <taxon>Pterygota</taxon>
        <taxon>Neoptera</taxon>
        <taxon>Paraneoptera</taxon>
        <taxon>Thysanoptera</taxon>
        <taxon>Terebrantia</taxon>
        <taxon>Thripoidea</taxon>
        <taxon>Thripidae</taxon>
        <taxon>Frankliniella</taxon>
    </lineage>
</organism>
<name>A0A9C6TZY1_FRAOC</name>
<dbReference type="InterPro" id="IPR013087">
    <property type="entry name" value="Znf_C2H2_type"/>
</dbReference>
<accession>A0A9C6TZY1</accession>
<feature type="region of interest" description="Disordered" evidence="1">
    <location>
        <begin position="1"/>
        <end position="62"/>
    </location>
</feature>
<dbReference type="KEGG" id="foc:127748885"/>
<feature type="compositionally biased region" description="Acidic residues" evidence="1">
    <location>
        <begin position="1"/>
        <end position="11"/>
    </location>
</feature>